<dbReference type="PROSITE" id="PS51704">
    <property type="entry name" value="GP_PDE"/>
    <property type="match status" value="1"/>
</dbReference>
<dbReference type="PANTHER" id="PTHR46211:SF14">
    <property type="entry name" value="GLYCEROPHOSPHODIESTER PHOSPHODIESTERASE"/>
    <property type="match status" value="1"/>
</dbReference>
<dbReference type="PROSITE" id="PS50007">
    <property type="entry name" value="PIPLC_X_DOMAIN"/>
    <property type="match status" value="1"/>
</dbReference>
<keyword evidence="1" id="KW-0732">Signal</keyword>
<name>A0A941GIG5_NIACI</name>
<gene>
    <name evidence="3" type="ORF">KD144_21910</name>
</gene>
<dbReference type="GO" id="GO:0006629">
    <property type="term" value="P:lipid metabolic process"/>
    <property type="evidence" value="ECO:0007669"/>
    <property type="project" value="InterPro"/>
</dbReference>
<organism evidence="3">
    <name type="scientific">Niallia circulans</name>
    <name type="common">Bacillus circulans</name>
    <dbReference type="NCBI Taxonomy" id="1397"/>
    <lineage>
        <taxon>Bacteria</taxon>
        <taxon>Bacillati</taxon>
        <taxon>Bacillota</taxon>
        <taxon>Bacilli</taxon>
        <taxon>Bacillales</taxon>
        <taxon>Bacillaceae</taxon>
        <taxon>Niallia</taxon>
    </lineage>
</organism>
<protein>
    <submittedName>
        <fullName evidence="3">Glycerophosphodiester phosphodiesterase</fullName>
    </submittedName>
</protein>
<dbReference type="Gene3D" id="3.20.20.190">
    <property type="entry name" value="Phosphatidylinositol (PI) phosphodiesterase"/>
    <property type="match status" value="1"/>
</dbReference>
<dbReference type="GO" id="GO:0008081">
    <property type="term" value="F:phosphoric diester hydrolase activity"/>
    <property type="evidence" value="ECO:0007669"/>
    <property type="project" value="InterPro"/>
</dbReference>
<feature type="domain" description="GP-PDE" evidence="2">
    <location>
        <begin position="41"/>
        <end position="279"/>
    </location>
</feature>
<comment type="caution">
    <text evidence="3">The sequence shown here is derived from an EMBL/GenBank/DDBJ whole genome shotgun (WGS) entry which is preliminary data.</text>
</comment>
<evidence type="ECO:0000313" key="3">
    <source>
        <dbReference type="EMBL" id="MBR8672198.1"/>
    </source>
</evidence>
<dbReference type="EMBL" id="JAGTPX010000034">
    <property type="protein sequence ID" value="MBR8672198.1"/>
    <property type="molecule type" value="Genomic_DNA"/>
</dbReference>
<feature type="signal peptide" evidence="1">
    <location>
        <begin position="1"/>
        <end position="20"/>
    </location>
</feature>
<evidence type="ECO:0000256" key="1">
    <source>
        <dbReference type="SAM" id="SignalP"/>
    </source>
</evidence>
<sequence>MSKYLIGSIVISFLFVTLSACDNNQSVAMVSQSAIEIDETPRVIAHRGANEWYNESTITAYQIAAETGVDSLEMDLRMTKDGELIVMHDETMDRTTNGKGKVSDYTLEEIRAFRTMESDDSKEITEKIPTLKEILETFHDTQNYYIETRLVDEKLAMEEKLIQLLEEYQLLDKELVTIQSFSEESLMKIKELAPDTELALLFRKGSFSLEKANTVDFPIIGIESTDVTKKVVEELHKKGKEVHVYFINKKTQKEEQERVLEYEVDGYFTDYIHFTKEILAI</sequence>
<feature type="chain" id="PRO_5038446453" evidence="1">
    <location>
        <begin position="21"/>
        <end position="281"/>
    </location>
</feature>
<reference evidence="3" key="1">
    <citation type="submission" date="2021-04" db="EMBL/GenBank/DDBJ databases">
        <title>Genomic analysis of electroactive and textile dye degrading Bacillus circulans strain: DC10 isolated from constructed wetland-microbial fuel cells treating textile dye wastewaters.</title>
        <authorList>
            <person name="Patel D.U."/>
            <person name="Desai C.R."/>
        </authorList>
    </citation>
    <scope>NUCLEOTIDE SEQUENCE</scope>
    <source>
        <strain evidence="3">DC10</strain>
    </source>
</reference>
<evidence type="ECO:0000259" key="2">
    <source>
        <dbReference type="PROSITE" id="PS51704"/>
    </source>
</evidence>
<dbReference type="RefSeq" id="WP_212121473.1">
    <property type="nucleotide sequence ID" value="NZ_JAGTPX020000033.1"/>
</dbReference>
<dbReference type="InterPro" id="IPR017946">
    <property type="entry name" value="PLC-like_Pdiesterase_TIM-brl"/>
</dbReference>
<dbReference type="Pfam" id="PF03009">
    <property type="entry name" value="GDPD"/>
    <property type="match status" value="1"/>
</dbReference>
<accession>A0A941GIG5</accession>
<proteinExistence type="predicted"/>
<dbReference type="PANTHER" id="PTHR46211">
    <property type="entry name" value="GLYCEROPHOSPHORYL DIESTER PHOSPHODIESTERASE"/>
    <property type="match status" value="1"/>
</dbReference>
<dbReference type="AlphaFoldDB" id="A0A941GIG5"/>
<dbReference type="SUPFAM" id="SSF51695">
    <property type="entry name" value="PLC-like phosphodiesterases"/>
    <property type="match status" value="1"/>
</dbReference>
<dbReference type="PROSITE" id="PS51257">
    <property type="entry name" value="PROKAR_LIPOPROTEIN"/>
    <property type="match status" value="1"/>
</dbReference>
<dbReference type="InterPro" id="IPR030395">
    <property type="entry name" value="GP_PDE_dom"/>
</dbReference>